<gene>
    <name evidence="2" type="ORF">PAM7066_01369</name>
</gene>
<keyword evidence="3" id="KW-1185">Reference proteome</keyword>
<dbReference type="STRING" id="315423.SAMN04488020_10388"/>
<evidence type="ECO:0000313" key="2">
    <source>
        <dbReference type="EMBL" id="SLN33546.1"/>
    </source>
</evidence>
<dbReference type="AlphaFoldDB" id="A0A1Y5S7A3"/>
<sequence>MRDRQPITLNEILKAHGTITPHELASIYGMTDDKLPFIADMLRTLGYRPGAGGRWRYWSPVRLTFPDGIPSATERVAIRRTAGGVPVEQRSSGSHRRRTPRHKSPA</sequence>
<feature type="compositionally biased region" description="Basic residues" evidence="1">
    <location>
        <begin position="93"/>
        <end position="106"/>
    </location>
</feature>
<reference evidence="2 3" key="1">
    <citation type="submission" date="2017-03" db="EMBL/GenBank/DDBJ databases">
        <authorList>
            <person name="Afonso C.L."/>
            <person name="Miller P.J."/>
            <person name="Scott M.A."/>
            <person name="Spackman E."/>
            <person name="Goraichik I."/>
            <person name="Dimitrov K.M."/>
            <person name="Suarez D.L."/>
            <person name="Swayne D.E."/>
        </authorList>
    </citation>
    <scope>NUCLEOTIDE SEQUENCE [LARGE SCALE GENOMIC DNA]</scope>
    <source>
        <strain evidence="2 3">CECT 7066</strain>
    </source>
</reference>
<protein>
    <submittedName>
        <fullName evidence="2">Uncharacterized protein</fullName>
    </submittedName>
</protein>
<name>A0A1Y5S7A3_9RHOB</name>
<evidence type="ECO:0000313" key="3">
    <source>
        <dbReference type="Proteomes" id="UP000193870"/>
    </source>
</evidence>
<feature type="region of interest" description="Disordered" evidence="1">
    <location>
        <begin position="81"/>
        <end position="106"/>
    </location>
</feature>
<dbReference type="EMBL" id="FWFV01000003">
    <property type="protein sequence ID" value="SLN33546.1"/>
    <property type="molecule type" value="Genomic_DNA"/>
</dbReference>
<dbReference type="Proteomes" id="UP000193870">
    <property type="component" value="Unassembled WGS sequence"/>
</dbReference>
<evidence type="ECO:0000256" key="1">
    <source>
        <dbReference type="SAM" id="MobiDB-lite"/>
    </source>
</evidence>
<accession>A0A1Y5S7A3</accession>
<dbReference type="RefSeq" id="WP_085853385.1">
    <property type="nucleotide sequence ID" value="NZ_FOPF01000003.1"/>
</dbReference>
<proteinExistence type="predicted"/>
<organism evidence="2 3">
    <name type="scientific">Palleronia marisminoris</name>
    <dbReference type="NCBI Taxonomy" id="315423"/>
    <lineage>
        <taxon>Bacteria</taxon>
        <taxon>Pseudomonadati</taxon>
        <taxon>Pseudomonadota</taxon>
        <taxon>Alphaproteobacteria</taxon>
        <taxon>Rhodobacterales</taxon>
        <taxon>Roseobacteraceae</taxon>
        <taxon>Palleronia</taxon>
    </lineage>
</organism>